<dbReference type="PANTHER" id="PTHR32305:SF17">
    <property type="entry name" value="TRNA NUCLEASE WAPA"/>
    <property type="match status" value="1"/>
</dbReference>
<keyword evidence="3" id="KW-0732">Signal</keyword>
<feature type="region of interest" description="Disordered" evidence="2">
    <location>
        <begin position="1680"/>
        <end position="1708"/>
    </location>
</feature>
<feature type="region of interest" description="Disordered" evidence="2">
    <location>
        <begin position="35"/>
        <end position="69"/>
    </location>
</feature>
<feature type="region of interest" description="Disordered" evidence="2">
    <location>
        <begin position="1830"/>
        <end position="1854"/>
    </location>
</feature>
<accession>A0ABS5A7H1</accession>
<feature type="compositionally biased region" description="Pro residues" evidence="2">
    <location>
        <begin position="46"/>
        <end position="62"/>
    </location>
</feature>
<sequence length="1979" mass="216163">MTTRWVRAAGALLAAAVLTTVPALPALAAPARFTPGQVDPHTPVRPVTPAPAPGAPATPKPGPAAVSWPTGKSAAVTAARADGARGRAEVTVRDRATAAALGVNGLVLTAENTGAPLDLSVDYAGFRDAFGGDWAARLRLVALPACATQTPDRAECRTRTPLPSRNDTTAAKVTAKAAPGTVYALEAAPEGASGDYKATPLAPAGDWQVAAHSGNFSWNHPFRLPPVPGGKPPQLSLGYSSGSVDGRIAGANNQPGWAGEGWDLWPGYLTRAYKACAQDSTVAKEKTGDQCWAGGHHLSFSLNGRSGELVWSEREGFYRAAADDGTRFQLKQGNTYPGSDRFGEYWELTTGDGTRYLFGASQAAQSVWTVPVFGNHPGEPCHTGAFDTSHCDRAWRWNLDRVIDRHGNTIDYTYEKETNGYGLNMGKAKATYTRGGVLRRIDYGTREGVPGPAPARVVLDNADRCAPGTDCARRDAVSYPDVPWDQQCDEATCAKSYGPAFFSGKRLAKITTEVWAEDRYQPVDSWQLNHSFPKPGDTTRGSLWLDSITHSGHVGGTATLPAVRFTGEMKENRVHTNGDDRPQLKKMRLTAIRNEHGGETNITYKPTNCAPGATPKPESNGLRCFPVHWAHEGGIAKDDWFHKYVVDHVSLVDRIGGLHAPAQETHYEYLGDAAWHYHDNELIPQERRSWTQWRGYAAVQVREGSALLPAADRPERELRFFRGMHGDRLAPSGGAKKVTLPDSENREIEDQEALAGFQRGEILRNGIGGPVVTDTVRDAEVKQTAQAHNRTARFTGEARTLTKTTVPGGARRVEKKTRHDDRNLPVEVHDLGDVAVAEDDRCVRTSYARDEPGWLHTLVSRTETVAVGCDKQAKLPEQLVSDERTHYDHKPWGTAPAAGDVTRTERATRFTDGAPHYEQLSRARHDGYGRVLESFDALDRRTTTAYQPETGLAQSTTVVNPLGHRATTRHRVHWGSTESTVDANDKVTTIAHDPLGRITAVWRPGKVAGRDNPHQRFTYHVRDGAGASAITTETLRGEGDYVAEHKLYDGLMRERQTQTPAWTGDRLVTEHIYDTRGLQVRESKPFHALGRPGIDLVESSKEHTPPRQVFTEFDGAKRATATVLKTPTEERRSTTRHFGDHIELIPPPGGTTTATYTDAHGRTTELRQFHGRQPDGAKDVTRYRYDLRGQLETMHDPAGNQLRTVRDLLGNVIESHDPDKGVSKMTYDNAGLLRTKTDSRGKQLRFDYDALNRPTTVHDGDNRLLVKHDYDTVPRGGGKTVLGQPAAQTRQVGELSYRNTVLAYDEAYRPVDTELSLPAAETGLPGSYRTRSSFHPDGSLATLSLPAIADLPAETLLYRYDSLGLLRGMTSPAGTYIRETEFTAYQELSAIRQGPDGAVFSQRSYYDDGTRMVARTLAEREIGTLKVEETTYQRDQADNLTRIRGEGSEGTDIQCFTQDHLRRTTQAWTPARDCGTGPGALGGIAPYRVSLTYDASGNRRTETQHGTTPGTDLVRTYDYPAPGQAQPHALRSVTTAHPDGSRTVERYDNNPTGTVGSRPGKHGGQQELTWNAQGHLAEVKEGDRVTRNVHAVDGTLLLTADPAGRTLHLPHGELRYDTAAKTLRGTRYYTDGKQRTIAVRESGKLYYQVEDPQGTPVLAVEATTHVETRRRLDAFGRPRQAKQDLPGRTGFVGGKEDESTGLTRLGQRDYDPATGRFLSVDPLVVPQDPQSLNGFAYANNNPATFSDPNGTQLMCPVMGDHPAEVCYDPRLEPRKPPQSQSSLPLWLTNDPRRCMGPSLRPLCQPLKPNCSLSLLDEGCVAKFRAEARKREEDAARRRADAERQAREEAERRKRPTVTTLAACTSATTGFMVYAYTEETCELFESTGARGRSTSEKHSVGLGKGFGRSRGYSFKWIGGTIDDAGGTALAFDGSIGPVDGGYSVSLDGKNIGTWGVGTSGALGKVPGPSVGLEFATSTRY</sequence>
<proteinExistence type="predicted"/>
<dbReference type="EMBL" id="JAGIOO010000001">
    <property type="protein sequence ID" value="MBP2472187.1"/>
    <property type="molecule type" value="Genomic_DNA"/>
</dbReference>
<evidence type="ECO:0000256" key="3">
    <source>
        <dbReference type="SAM" id="SignalP"/>
    </source>
</evidence>
<protein>
    <submittedName>
        <fullName evidence="5">RHS repeat-associated protein</fullName>
    </submittedName>
</protein>
<dbReference type="InterPro" id="IPR056823">
    <property type="entry name" value="TEN-like_YD-shell"/>
</dbReference>
<dbReference type="Pfam" id="PF05593">
    <property type="entry name" value="RHS_repeat"/>
    <property type="match status" value="1"/>
</dbReference>
<dbReference type="Proteomes" id="UP001519363">
    <property type="component" value="Unassembled WGS sequence"/>
</dbReference>
<feature type="compositionally biased region" description="Basic and acidic residues" evidence="2">
    <location>
        <begin position="1539"/>
        <end position="1548"/>
    </location>
</feature>
<comment type="caution">
    <text evidence="5">The sequence shown here is derived from an EMBL/GenBank/DDBJ whole genome shotgun (WGS) entry which is preliminary data.</text>
</comment>
<reference evidence="5 6" key="1">
    <citation type="submission" date="2021-03" db="EMBL/GenBank/DDBJ databases">
        <title>Sequencing the genomes of 1000 actinobacteria strains.</title>
        <authorList>
            <person name="Klenk H.-P."/>
        </authorList>
    </citation>
    <scope>NUCLEOTIDE SEQUENCE [LARGE SCALE GENOMIC DNA]</scope>
    <source>
        <strain evidence="5 6">DSM 44580</strain>
    </source>
</reference>
<dbReference type="RefSeq" id="WP_209706417.1">
    <property type="nucleotide sequence ID" value="NZ_JAGIOO010000001.1"/>
</dbReference>
<organism evidence="5 6">
    <name type="scientific">Crossiella equi</name>
    <dbReference type="NCBI Taxonomy" id="130796"/>
    <lineage>
        <taxon>Bacteria</taxon>
        <taxon>Bacillati</taxon>
        <taxon>Actinomycetota</taxon>
        <taxon>Actinomycetes</taxon>
        <taxon>Pseudonocardiales</taxon>
        <taxon>Pseudonocardiaceae</taxon>
        <taxon>Crossiella</taxon>
    </lineage>
</organism>
<dbReference type="InterPro" id="IPR022385">
    <property type="entry name" value="Rhs_assc_core"/>
</dbReference>
<feature type="domain" description="Teneurin-like YD-shell" evidence="4">
    <location>
        <begin position="1626"/>
        <end position="1742"/>
    </location>
</feature>
<name>A0ABS5A7H1_9PSEU</name>
<feature type="chain" id="PRO_5045245851" evidence="3">
    <location>
        <begin position="29"/>
        <end position="1979"/>
    </location>
</feature>
<dbReference type="Gene3D" id="2.180.10.10">
    <property type="entry name" value="RHS repeat-associated core"/>
    <property type="match status" value="2"/>
</dbReference>
<feature type="region of interest" description="Disordered" evidence="2">
    <location>
        <begin position="1524"/>
        <end position="1563"/>
    </location>
</feature>
<gene>
    <name evidence="5" type="ORF">JOF53_001059</name>
</gene>
<evidence type="ECO:0000313" key="6">
    <source>
        <dbReference type="Proteomes" id="UP001519363"/>
    </source>
</evidence>
<dbReference type="PANTHER" id="PTHR32305">
    <property type="match status" value="1"/>
</dbReference>
<dbReference type="InterPro" id="IPR050708">
    <property type="entry name" value="T6SS_VgrG/RHS"/>
</dbReference>
<dbReference type="Pfam" id="PF25023">
    <property type="entry name" value="TEN_YD-shell"/>
    <property type="match status" value="1"/>
</dbReference>
<dbReference type="InterPro" id="IPR031325">
    <property type="entry name" value="RHS_repeat"/>
</dbReference>
<evidence type="ECO:0000256" key="1">
    <source>
        <dbReference type="ARBA" id="ARBA00022737"/>
    </source>
</evidence>
<evidence type="ECO:0000259" key="4">
    <source>
        <dbReference type="Pfam" id="PF25023"/>
    </source>
</evidence>
<dbReference type="NCBIfam" id="TIGR01643">
    <property type="entry name" value="YD_repeat_2x"/>
    <property type="match status" value="3"/>
</dbReference>
<feature type="signal peptide" evidence="3">
    <location>
        <begin position="1"/>
        <end position="28"/>
    </location>
</feature>
<keyword evidence="6" id="KW-1185">Reference proteome</keyword>
<dbReference type="InterPro" id="IPR006530">
    <property type="entry name" value="YD"/>
</dbReference>
<evidence type="ECO:0000256" key="2">
    <source>
        <dbReference type="SAM" id="MobiDB-lite"/>
    </source>
</evidence>
<feature type="compositionally biased region" description="Basic and acidic residues" evidence="2">
    <location>
        <begin position="1830"/>
        <end position="1851"/>
    </location>
</feature>
<evidence type="ECO:0000313" key="5">
    <source>
        <dbReference type="EMBL" id="MBP2472187.1"/>
    </source>
</evidence>
<keyword evidence="1" id="KW-0677">Repeat</keyword>
<dbReference type="NCBIfam" id="TIGR03696">
    <property type="entry name" value="Rhs_assc_core"/>
    <property type="match status" value="1"/>
</dbReference>